<keyword evidence="6 10" id="KW-0808">Transferase</keyword>
<dbReference type="CDD" id="cd02440">
    <property type="entry name" value="AdoMet_MTases"/>
    <property type="match status" value="1"/>
</dbReference>
<evidence type="ECO:0000256" key="7">
    <source>
        <dbReference type="ARBA" id="ARBA00022691"/>
    </source>
</evidence>
<dbReference type="InterPro" id="IPR029063">
    <property type="entry name" value="SAM-dependent_MTases_sf"/>
</dbReference>
<comment type="similarity">
    <text evidence="2 10">Belongs to the methyltransferase superfamily. L-isoaspartyl/D-aspartyl protein methyltransferase family.</text>
</comment>
<proteinExistence type="inferred from homology"/>
<evidence type="ECO:0000256" key="3">
    <source>
        <dbReference type="ARBA" id="ARBA00011245"/>
    </source>
</evidence>
<organism evidence="12">
    <name type="scientific">Caenorhabditis remanei</name>
    <name type="common">Caenorhabditis vulgaris</name>
    <dbReference type="NCBI Taxonomy" id="31234"/>
    <lineage>
        <taxon>Eukaryota</taxon>
        <taxon>Metazoa</taxon>
        <taxon>Ecdysozoa</taxon>
        <taxon>Nematoda</taxon>
        <taxon>Chromadorea</taxon>
        <taxon>Rhabditida</taxon>
        <taxon>Rhabditina</taxon>
        <taxon>Rhabditomorpha</taxon>
        <taxon>Rhabditoidea</taxon>
        <taxon>Rhabditidae</taxon>
        <taxon>Peloderinae</taxon>
        <taxon>Caenorhabditis</taxon>
    </lineage>
</organism>
<dbReference type="PANTHER" id="PTHR11579:SF0">
    <property type="entry name" value="PROTEIN-L-ISOASPARTATE(D-ASPARTATE) O-METHYLTRANSFERASE"/>
    <property type="match status" value="1"/>
</dbReference>
<evidence type="ECO:0000256" key="1">
    <source>
        <dbReference type="ARBA" id="ARBA00004514"/>
    </source>
</evidence>
<dbReference type="CTD" id="9810840"/>
<dbReference type="AlphaFoldDB" id="E3LUJ5"/>
<dbReference type="GO" id="GO:0032259">
    <property type="term" value="P:methylation"/>
    <property type="evidence" value="ECO:0007669"/>
    <property type="project" value="UniProtKB-KW"/>
</dbReference>
<dbReference type="GO" id="GO:0043025">
    <property type="term" value="C:neuronal cell body"/>
    <property type="evidence" value="ECO:0007669"/>
    <property type="project" value="EnsemblMetazoa"/>
</dbReference>
<evidence type="ECO:0000256" key="6">
    <source>
        <dbReference type="ARBA" id="ARBA00022679"/>
    </source>
</evidence>
<dbReference type="GO" id="GO:0004719">
    <property type="term" value="F:protein-L-isoaspartate (D-aspartate) O-methyltransferase activity"/>
    <property type="evidence" value="ECO:0007669"/>
    <property type="project" value="UniProtKB-UniRule"/>
</dbReference>
<gene>
    <name evidence="11" type="primary">Cre-pcm-1</name>
    <name evidence="11" type="ORF">CRE_31088</name>
</gene>
<comment type="subcellular location">
    <subcellularLocation>
        <location evidence="1">Cytoplasm</location>
        <location evidence="1">Cytosol</location>
    </subcellularLocation>
</comment>
<evidence type="ECO:0000256" key="9">
    <source>
        <dbReference type="ARBA" id="ARBA00054057"/>
    </source>
</evidence>
<dbReference type="Pfam" id="PF01135">
    <property type="entry name" value="PCMT"/>
    <property type="match status" value="1"/>
</dbReference>
<dbReference type="PROSITE" id="PS01279">
    <property type="entry name" value="PCMT"/>
    <property type="match status" value="1"/>
</dbReference>
<accession>E3LUJ5</accession>
<dbReference type="HOGENOM" id="CLU_055432_0_0_1"/>
<name>E3LUJ5_CAERE</name>
<dbReference type="GO" id="GO:0030424">
    <property type="term" value="C:axon"/>
    <property type="evidence" value="ECO:0007669"/>
    <property type="project" value="EnsemblMetazoa"/>
</dbReference>
<dbReference type="GO" id="GO:0042594">
    <property type="term" value="P:response to starvation"/>
    <property type="evidence" value="ECO:0007669"/>
    <property type="project" value="EnsemblMetazoa"/>
</dbReference>
<reference evidence="11" key="1">
    <citation type="submission" date="2007-07" db="EMBL/GenBank/DDBJ databases">
        <title>PCAP assembly of the Caenorhabditis remanei genome.</title>
        <authorList>
            <consortium name="The Caenorhabditis remanei Sequencing Consortium"/>
            <person name="Wilson R.K."/>
        </authorList>
    </citation>
    <scope>NUCLEOTIDE SEQUENCE [LARGE SCALE GENOMIC DNA]</scope>
    <source>
        <strain evidence="11">PB4641</strain>
    </source>
</reference>
<dbReference type="RefSeq" id="XP_003112562.2">
    <property type="nucleotide sequence ID" value="XM_003112514.2"/>
</dbReference>
<dbReference type="FunCoup" id="E3LUJ5">
    <property type="interactions" value="1472"/>
</dbReference>
<dbReference type="NCBIfam" id="TIGR00080">
    <property type="entry name" value="pimt"/>
    <property type="match status" value="1"/>
</dbReference>
<evidence type="ECO:0000313" key="12">
    <source>
        <dbReference type="Proteomes" id="UP000008281"/>
    </source>
</evidence>
<evidence type="ECO:0000256" key="5">
    <source>
        <dbReference type="ARBA" id="ARBA00022603"/>
    </source>
</evidence>
<keyword evidence="12" id="KW-1185">Reference proteome</keyword>
<evidence type="ECO:0000256" key="2">
    <source>
        <dbReference type="ARBA" id="ARBA00005369"/>
    </source>
</evidence>
<dbReference type="OMA" id="HMHASAC"/>
<keyword evidence="5 10" id="KW-0489">Methyltransferase</keyword>
<dbReference type="STRING" id="31234.E3LUJ5"/>
<dbReference type="eggNOG" id="KOG1661">
    <property type="taxonomic scope" value="Eukaryota"/>
</dbReference>
<evidence type="ECO:0000256" key="4">
    <source>
        <dbReference type="ARBA" id="ARBA00022490"/>
    </source>
</evidence>
<protein>
    <recommendedName>
        <fullName evidence="10">Protein-L-isoaspartate O-methyltransferase</fullName>
        <ecNumber evidence="10">2.1.1.77</ecNumber>
    </recommendedName>
</protein>
<dbReference type="GO" id="GO:0033555">
    <property type="term" value="P:multicellular organismal response to stress"/>
    <property type="evidence" value="ECO:0007669"/>
    <property type="project" value="EnsemblMetazoa"/>
</dbReference>
<comment type="subunit">
    <text evidence="3">Monomer.</text>
</comment>
<dbReference type="InterPro" id="IPR000682">
    <property type="entry name" value="PCMT"/>
</dbReference>
<evidence type="ECO:0000256" key="10">
    <source>
        <dbReference type="RuleBase" id="RU003802"/>
    </source>
</evidence>
<dbReference type="GeneID" id="9810840"/>
<evidence type="ECO:0000256" key="8">
    <source>
        <dbReference type="ARBA" id="ARBA00035815"/>
    </source>
</evidence>
<dbReference type="EC" id="2.1.1.77" evidence="10"/>
<sequence length="243" mass="26695">MRRLEFISTLIIFTTRSMAWRSSGTSNKELVENLRKNHVFASQRAYDAMLAVDRGDFTRNDPYQDAPQRIGYNATISAPHMHAAALDYLQNHLVAGANALDVGSGSGYLTVCMAKMVGSSGTVVGIEHMGELVELSKKNIEKHHKEMLDSGNVVLVEGDGRQGFAEKAPYNAIHVGAAAKGVPKALTDQLAEGGRMMIPVEGEDGNQEFMQIDKIDGKIEKKTVEHVIYVPLTSRDKQWSGHR</sequence>
<dbReference type="FunFam" id="3.40.50.150:FF:000235">
    <property type="entry name" value="Protein-L-isoaspartate O-methyltransferase"/>
    <property type="match status" value="1"/>
</dbReference>
<comment type="function">
    <text evidence="9">Initiates the repair of damaged proteins by catalyzing methyl esterification of L-isoaspartyl and D-aspartyl residues produced by spontaneous isomerization and racemization of L-aspartyl and L-asparaginyl residues in aging peptides and proteins.</text>
</comment>
<keyword evidence="4" id="KW-0963">Cytoplasm</keyword>
<comment type="catalytic activity">
    <reaction evidence="8">
        <text>[protein]-L-isoaspartate + S-adenosyl-L-methionine = [protein]-L-isoaspartate alpha-methyl ester + S-adenosyl-L-homocysteine</text>
        <dbReference type="Rhea" id="RHEA:12705"/>
        <dbReference type="Rhea" id="RHEA-COMP:12143"/>
        <dbReference type="Rhea" id="RHEA-COMP:12144"/>
        <dbReference type="ChEBI" id="CHEBI:57856"/>
        <dbReference type="ChEBI" id="CHEBI:59789"/>
        <dbReference type="ChEBI" id="CHEBI:90596"/>
        <dbReference type="ChEBI" id="CHEBI:90598"/>
        <dbReference type="EC" id="2.1.1.77"/>
    </reaction>
    <physiologicalReaction direction="left-to-right" evidence="8">
        <dbReference type="Rhea" id="RHEA:12706"/>
    </physiologicalReaction>
</comment>
<dbReference type="EMBL" id="DS268415">
    <property type="protein sequence ID" value="EFP11083.1"/>
    <property type="molecule type" value="Genomic_DNA"/>
</dbReference>
<dbReference type="KEGG" id="crq:GCK72_017843"/>
<dbReference type="OrthoDB" id="73890at2759"/>
<dbReference type="GO" id="GO:0010506">
    <property type="term" value="P:regulation of autophagy"/>
    <property type="evidence" value="ECO:0007669"/>
    <property type="project" value="EnsemblMetazoa"/>
</dbReference>
<dbReference type="SUPFAM" id="SSF53335">
    <property type="entry name" value="S-adenosyl-L-methionine-dependent methyltransferases"/>
    <property type="match status" value="1"/>
</dbReference>
<evidence type="ECO:0000313" key="11">
    <source>
        <dbReference type="EMBL" id="EFP11083.1"/>
    </source>
</evidence>
<keyword evidence="7 10" id="KW-0949">S-adenosyl-L-methionine</keyword>
<dbReference type="PANTHER" id="PTHR11579">
    <property type="entry name" value="PROTEIN-L-ISOASPARTATE O-METHYLTRANSFERASE"/>
    <property type="match status" value="1"/>
</dbReference>
<dbReference type="GO" id="GO:0005829">
    <property type="term" value="C:cytosol"/>
    <property type="evidence" value="ECO:0007669"/>
    <property type="project" value="UniProtKB-SubCell"/>
</dbReference>
<dbReference type="Gene3D" id="3.40.50.150">
    <property type="entry name" value="Vaccinia Virus protein VP39"/>
    <property type="match status" value="1"/>
</dbReference>
<dbReference type="Proteomes" id="UP000008281">
    <property type="component" value="Unassembled WGS sequence"/>
</dbReference>